<evidence type="ECO:0000256" key="3">
    <source>
        <dbReference type="ARBA" id="ARBA00012058"/>
    </source>
</evidence>
<reference evidence="7" key="1">
    <citation type="journal article" date="2015" name="Genom Data">
        <title>Genome sequences of six Phytophthora species associated with forests in New Zealand.</title>
        <authorList>
            <person name="Studholme D.J."/>
            <person name="McDougal R.L."/>
            <person name="Sambles C."/>
            <person name="Hansen E."/>
            <person name="Hardy G."/>
            <person name="Grant M."/>
            <person name="Ganley R.J."/>
            <person name="Williams N.M."/>
        </authorList>
    </citation>
    <scope>NUCLEOTIDE SEQUENCE</scope>
    <source>
        <strain evidence="7">NZFS 2646</strain>
        <strain evidence="8">NZFS 3630</strain>
    </source>
</reference>
<dbReference type="InterPro" id="IPR002818">
    <property type="entry name" value="DJ-1/PfpI"/>
</dbReference>
<dbReference type="EMBL" id="JPWU03000305">
    <property type="protein sequence ID" value="KAG2520146.1"/>
    <property type="molecule type" value="Genomic_DNA"/>
</dbReference>
<dbReference type="Proteomes" id="UP000792063">
    <property type="component" value="Unassembled WGS sequence"/>
</dbReference>
<dbReference type="UniPathway" id="UPA00109">
    <property type="reaction ID" value="UER00187"/>
</dbReference>
<dbReference type="Gene3D" id="3.30.390.10">
    <property type="entry name" value="Enolase-like, N-terminal domain"/>
    <property type="match status" value="1"/>
</dbReference>
<evidence type="ECO:0000256" key="5">
    <source>
        <dbReference type="ARBA" id="ARBA00023239"/>
    </source>
</evidence>
<organism evidence="10 11">
    <name type="scientific">Phytophthora kernoviae</name>
    <dbReference type="NCBI Taxonomy" id="325452"/>
    <lineage>
        <taxon>Eukaryota</taxon>
        <taxon>Sar</taxon>
        <taxon>Stramenopiles</taxon>
        <taxon>Oomycota</taxon>
        <taxon>Peronosporomycetes</taxon>
        <taxon>Peronosporales</taxon>
        <taxon>Peronosporaceae</taxon>
        <taxon>Phytophthora</taxon>
    </lineage>
</organism>
<evidence type="ECO:0000313" key="7">
    <source>
        <dbReference type="EMBL" id="KAG2518585.1"/>
    </source>
</evidence>
<reference evidence="7" key="3">
    <citation type="submission" date="2020-06" db="EMBL/GenBank/DDBJ databases">
        <authorList>
            <person name="Studholme D.J."/>
        </authorList>
    </citation>
    <scope>NUCLEOTIDE SEQUENCE</scope>
    <source>
        <strain evidence="7">NZFS 2646</strain>
        <strain evidence="8">NZFS 3630</strain>
    </source>
</reference>
<reference evidence="11 12" key="2">
    <citation type="submission" date="2018-07" db="EMBL/GenBank/DDBJ databases">
        <title>Genome sequencing of oomycete isolates from Chile give support for New Zealand origin for Phytophthora kernoviae and make available the first Nothophytophthora sp. genome.</title>
        <authorList>
            <person name="Studholme D.J."/>
            <person name="Sanfuentes E."/>
            <person name="Panda P."/>
            <person name="Hill R."/>
            <person name="Sambles C."/>
            <person name="Grant M."/>
            <person name="Williams N.M."/>
            <person name="Mcdougal R.L."/>
        </authorList>
    </citation>
    <scope>NUCLEOTIDE SEQUENCE [LARGE SCALE GENOMIC DNA]</scope>
    <source>
        <strain evidence="9">Chile2</strain>
        <strain evidence="10">Chile4</strain>
    </source>
</reference>
<proteinExistence type="inferred from homology"/>
<keyword evidence="5" id="KW-0456">Lyase</keyword>
<dbReference type="EC" id="4.2.1.11" evidence="3"/>
<dbReference type="SUPFAM" id="SSF54826">
    <property type="entry name" value="Enolase N-terminal domain-like"/>
    <property type="match status" value="1"/>
</dbReference>
<evidence type="ECO:0000313" key="10">
    <source>
        <dbReference type="EMBL" id="RLN79374.1"/>
    </source>
</evidence>
<evidence type="ECO:0000313" key="12">
    <source>
        <dbReference type="Proteomes" id="UP000285883"/>
    </source>
</evidence>
<name>A0A3R7KTU1_9STRA</name>
<dbReference type="GO" id="GO:0004634">
    <property type="term" value="F:phosphopyruvate hydratase activity"/>
    <property type="evidence" value="ECO:0007669"/>
    <property type="project" value="UniProtKB-EC"/>
</dbReference>
<dbReference type="EMBL" id="MAYM02000375">
    <property type="protein sequence ID" value="RLN43614.1"/>
    <property type="molecule type" value="Genomic_DNA"/>
</dbReference>
<dbReference type="PANTHER" id="PTHR43130:SF15">
    <property type="entry name" value="THIJ_PFPI FAMILY PROTEIN (AFU_ORTHOLOGUE AFUA_5G14240)"/>
    <property type="match status" value="1"/>
</dbReference>
<protein>
    <recommendedName>
        <fullName evidence="3">phosphopyruvate hydratase</fullName>
        <ecNumber evidence="3">4.2.1.11</ecNumber>
    </recommendedName>
</protein>
<evidence type="ECO:0000256" key="1">
    <source>
        <dbReference type="ARBA" id="ARBA00005031"/>
    </source>
</evidence>
<evidence type="ECO:0000313" key="9">
    <source>
        <dbReference type="EMBL" id="RLN43614.1"/>
    </source>
</evidence>
<dbReference type="AlphaFoldDB" id="A0A3R7KTU1"/>
<dbReference type="SUPFAM" id="SSF51604">
    <property type="entry name" value="Enolase C-terminal domain-like"/>
    <property type="match status" value="1"/>
</dbReference>
<dbReference type="InterPro" id="IPR020810">
    <property type="entry name" value="Enolase_C"/>
</dbReference>
<dbReference type="EMBL" id="MBDN02000148">
    <property type="protein sequence ID" value="RLN79374.1"/>
    <property type="molecule type" value="Genomic_DNA"/>
</dbReference>
<dbReference type="Pfam" id="PF00113">
    <property type="entry name" value="Enolase_C"/>
    <property type="match status" value="1"/>
</dbReference>
<dbReference type="InterPro" id="IPR029017">
    <property type="entry name" value="Enolase-like_N"/>
</dbReference>
<dbReference type="STRING" id="325452.A0A3R7KTU1"/>
<dbReference type="CDD" id="cd03139">
    <property type="entry name" value="GATase1_PfpI_2"/>
    <property type="match status" value="1"/>
</dbReference>
<dbReference type="SMART" id="SM01193">
    <property type="entry name" value="Enolase_N"/>
    <property type="match status" value="1"/>
</dbReference>
<dbReference type="InterPro" id="IPR036849">
    <property type="entry name" value="Enolase-like_C_sf"/>
</dbReference>
<dbReference type="InterPro" id="IPR052158">
    <property type="entry name" value="INH-QAR"/>
</dbReference>
<dbReference type="Proteomes" id="UP000285883">
    <property type="component" value="Unassembled WGS sequence"/>
</dbReference>
<dbReference type="Gene3D" id="3.40.50.880">
    <property type="match status" value="1"/>
</dbReference>
<accession>A0A3R7KTU1</accession>
<dbReference type="Proteomes" id="UP000285624">
    <property type="component" value="Unassembled WGS sequence"/>
</dbReference>
<evidence type="ECO:0000256" key="2">
    <source>
        <dbReference type="ARBA" id="ARBA00009604"/>
    </source>
</evidence>
<dbReference type="InterPro" id="IPR020811">
    <property type="entry name" value="Enolase_N"/>
</dbReference>
<dbReference type="PANTHER" id="PTHR43130">
    <property type="entry name" value="ARAC-FAMILY TRANSCRIPTIONAL REGULATOR"/>
    <property type="match status" value="1"/>
</dbReference>
<keyword evidence="11" id="KW-1185">Reference proteome</keyword>
<evidence type="ECO:0000256" key="4">
    <source>
        <dbReference type="ARBA" id="ARBA00023152"/>
    </source>
</evidence>
<keyword evidence="4" id="KW-0324">Glycolysis</keyword>
<dbReference type="Gene3D" id="3.20.20.120">
    <property type="entry name" value="Enolase-like C-terminal domain"/>
    <property type="match status" value="1"/>
</dbReference>
<dbReference type="Pfam" id="PF01965">
    <property type="entry name" value="DJ-1_PfpI"/>
    <property type="match status" value="1"/>
</dbReference>
<dbReference type="EMBL" id="JPWV03000298">
    <property type="protein sequence ID" value="KAG2518585.1"/>
    <property type="molecule type" value="Genomic_DNA"/>
</dbReference>
<comment type="caution">
    <text evidence="10">The sequence shown here is derived from an EMBL/GenBank/DDBJ whole genome shotgun (WGS) entry which is preliminary data.</text>
</comment>
<comment type="pathway">
    <text evidence="1">Carbohydrate degradation; glycolysis; pyruvate from D-glyceraldehyde 3-phosphate: step 4/5.</text>
</comment>
<dbReference type="SUPFAM" id="SSF52317">
    <property type="entry name" value="Class I glutamine amidotransferase-like"/>
    <property type="match status" value="1"/>
</dbReference>
<dbReference type="Pfam" id="PF03952">
    <property type="entry name" value="Enolase_N"/>
    <property type="match status" value="1"/>
</dbReference>
<gene>
    <name evidence="9" type="ORF">BBI17_005512</name>
    <name evidence="10" type="ORF">BBO99_00005308</name>
    <name evidence="7" type="ORF">JM16_005242</name>
    <name evidence="8" type="ORF">JM18_004903</name>
</gene>
<evidence type="ECO:0000259" key="6">
    <source>
        <dbReference type="SMART" id="SM01193"/>
    </source>
</evidence>
<evidence type="ECO:0000313" key="11">
    <source>
        <dbReference type="Proteomes" id="UP000285624"/>
    </source>
</evidence>
<comment type="similarity">
    <text evidence="2">Belongs to the enolase family.</text>
</comment>
<evidence type="ECO:0000313" key="8">
    <source>
        <dbReference type="EMBL" id="KAG2520146.1"/>
    </source>
</evidence>
<dbReference type="GO" id="GO:0006096">
    <property type="term" value="P:glycolytic process"/>
    <property type="evidence" value="ECO:0007669"/>
    <property type="project" value="UniProtKB-UniPathway"/>
</dbReference>
<sequence>MLTSPRSSKLPLHVGVVVFEGVMQQDFIGVTSYFEQLPNFCDQPVKFSTVSITGGPLRSKNALGFGMPLYATHSYQDITEHIDILIIPGGRGRFELQKHRQFMDFVRDVAEGATYVLTVCTGSAILADTGFLDGKRATTNKIAYQDVMKAHTGVQWVHKARWVVDGKIWTSSGVTAGIDMAHAFVSTIYDKTAADGIARYMENVPNTDASNDPFAVRKEMNENGQDRSVGLDESTAHCCPTVPSSAGESEVLEVRDGSAAYMGKGVLNTVKNVNKIIAPALEGKDMTQQAALDKFMVETLDGTQNEWGWCAMSFTEAMKIGSDMYQGDHIPYGLDATAVGDEFQFYNGTTDARYNLDFKNENAPDSEKIFADKLNDLYEGFIATCKNSSDIVSIEDPVRSGRQGAVDQLHVEGGQGRAVVGNNLTVTNPTRVQKAIDMKT</sequence>
<dbReference type="Proteomes" id="UP000785171">
    <property type="component" value="Unassembled WGS sequence"/>
</dbReference>
<dbReference type="InterPro" id="IPR029062">
    <property type="entry name" value="Class_I_gatase-like"/>
</dbReference>
<feature type="domain" description="Enolase N-terminal" evidence="6">
    <location>
        <begin position="228"/>
        <end position="330"/>
    </location>
</feature>